<dbReference type="Pfam" id="PF02321">
    <property type="entry name" value="OEP"/>
    <property type="match status" value="2"/>
</dbReference>
<evidence type="ECO:0000256" key="1">
    <source>
        <dbReference type="ARBA" id="ARBA00004459"/>
    </source>
</evidence>
<dbReference type="EMBL" id="PDDX01000001">
    <property type="protein sequence ID" value="PHI28130.1"/>
    <property type="molecule type" value="Genomic_DNA"/>
</dbReference>
<dbReference type="RefSeq" id="WP_051323174.1">
    <property type="nucleotide sequence ID" value="NZ_CAADJA010000002.1"/>
</dbReference>
<comment type="caution">
    <text evidence="4">The sequence shown here is derived from an EMBL/GenBank/DDBJ whole genome shotgun (WGS) entry which is preliminary data.</text>
</comment>
<dbReference type="AlphaFoldDB" id="A0A2C6BVF1"/>
<dbReference type="GO" id="GO:0031640">
    <property type="term" value="P:killing of cells of another organism"/>
    <property type="evidence" value="ECO:0007669"/>
    <property type="project" value="UniProtKB-KW"/>
</dbReference>
<dbReference type="InterPro" id="IPR003423">
    <property type="entry name" value="OMP_efflux"/>
</dbReference>
<keyword evidence="3" id="KW-0204">Cytolysis</keyword>
<evidence type="ECO:0000256" key="3">
    <source>
        <dbReference type="PIRNR" id="PIRNR001892"/>
    </source>
</evidence>
<dbReference type="GO" id="GO:0015562">
    <property type="term" value="F:efflux transmembrane transporter activity"/>
    <property type="evidence" value="ECO:0007669"/>
    <property type="project" value="InterPro"/>
</dbReference>
<evidence type="ECO:0000313" key="5">
    <source>
        <dbReference type="Proteomes" id="UP000224974"/>
    </source>
</evidence>
<dbReference type="PANTHER" id="PTHR30203">
    <property type="entry name" value="OUTER MEMBRANE CATION EFFLUX PROTEIN"/>
    <property type="match status" value="1"/>
</dbReference>
<reference evidence="5" key="1">
    <citation type="submission" date="2017-09" db="EMBL/GenBank/DDBJ databases">
        <title>FDA dAtabase for Regulatory Grade micrObial Sequences (FDA-ARGOS): Supporting development and validation of Infectious Disease Dx tests.</title>
        <authorList>
            <person name="Minogue T."/>
            <person name="Wolcott M."/>
            <person name="Wasieloski L."/>
            <person name="Aguilar W."/>
            <person name="Moore D."/>
            <person name="Tallon L."/>
            <person name="Sadzewicz L."/>
            <person name="Ott S."/>
            <person name="Zhao X."/>
            <person name="Nagaraj S."/>
            <person name="Vavikolanu K."/>
            <person name="Aluvathingal J."/>
            <person name="Nadendla S."/>
            <person name="Sichtig H."/>
        </authorList>
    </citation>
    <scope>NUCLEOTIDE SEQUENCE [LARGE SCALE GENOMIC DNA]</scope>
    <source>
        <strain evidence="5">FDAARGOS_387</strain>
    </source>
</reference>
<dbReference type="PIRSF" id="PIRSF001892">
    <property type="entry name" value="CyaE"/>
    <property type="match status" value="1"/>
</dbReference>
<dbReference type="GO" id="GO:0009279">
    <property type="term" value="C:cell outer membrane"/>
    <property type="evidence" value="ECO:0007669"/>
    <property type="project" value="UniProtKB-SubCell"/>
</dbReference>
<protein>
    <recommendedName>
        <fullName evidence="3">Protein CyaE</fullName>
    </recommendedName>
</protein>
<keyword evidence="3" id="KW-0354">Hemolysis</keyword>
<keyword evidence="3" id="KW-0472">Membrane</keyword>
<evidence type="ECO:0000256" key="2">
    <source>
        <dbReference type="ARBA" id="ARBA00007613"/>
    </source>
</evidence>
<proteinExistence type="inferred from homology"/>
<dbReference type="PANTHER" id="PTHR30203:SF29">
    <property type="entry name" value="PROTEIN CYAE"/>
    <property type="match status" value="1"/>
</dbReference>
<dbReference type="Proteomes" id="UP000224974">
    <property type="component" value="Unassembled WGS sequence"/>
</dbReference>
<keyword evidence="3" id="KW-0998">Cell outer membrane</keyword>
<comment type="subcellular location">
    <subcellularLocation>
        <location evidence="1">Cell outer membrane</location>
        <topology evidence="1">Lipid-anchor</topology>
    </subcellularLocation>
    <subcellularLocation>
        <location evidence="3">Cell outer membrane</location>
        <topology evidence="3">Peripheral membrane protein</topology>
    </subcellularLocation>
</comment>
<dbReference type="InterPro" id="IPR028351">
    <property type="entry name" value="CyaE"/>
</dbReference>
<comment type="similarity">
    <text evidence="2 3">Belongs to the outer membrane factor (OMF) (TC 1.B.17) family.</text>
</comment>
<dbReference type="STRING" id="1111728.GCA_000427805_02626"/>
<keyword evidence="5" id="KW-1185">Reference proteome</keyword>
<accession>A0A2C6BVF1</accession>
<sequence>MMMRGVFTARLTNIGFVFKVAGLCALISGCATQQLDLAPASYTEPWAPSLDSGMSTGAGGFSVPANPKVAELPPLPATDKGHVYRLDELIDIAQNQNSDTRIAWQQARQAALGVGMGEAVFLPMITASVIGGYQKTRSPLPYAIGDQQDIDTTESAVVPALALQWLIFDFGQRSALLEAARKNSYAANVMFNGMHQKLIYDVTRTYFQYGAALTQTKLAEQALRNSRQIQDAAEQRRKNGIATTVEVAMAQQQVAQSELRRVVTKNMERDAYQALLGAMGVSPSLAIKVGYSEDRALPKATSAPTEKMIKLALSQRPDVLASYAATEAAMAGIKATEADFLPKVYLGGAVAGGNGRFDIQGLPAVGPQMSSSSILLGVSMPIYDGGIRAARVKEAESRAAVAAEDFKKTQELAAREIVLAANMLSSALESYQAALSLVKMSAITYDAALESYRSGVGTITMANETANGLLSAKQMSTDAYAASLVAAANLAFVMGQMTRSPEDLVSVKSTTAGSLY</sequence>
<dbReference type="PROSITE" id="PS51257">
    <property type="entry name" value="PROKAR_LIPOPROTEIN"/>
    <property type="match status" value="1"/>
</dbReference>
<dbReference type="OrthoDB" id="5296315at2"/>
<name>A0A2C6BVF1_9GAMM</name>
<dbReference type="Gene3D" id="1.20.1600.10">
    <property type="entry name" value="Outer membrane efflux proteins (OEP)"/>
    <property type="match status" value="1"/>
</dbReference>
<comment type="function">
    <text evidence="3">CyaE is necessary for transport of calmodulin-sensitive adenylate cyclase-hemolysin (cyclolysin).</text>
</comment>
<organism evidence="4 5">
    <name type="scientific">Budvicia aquatica</name>
    <dbReference type="NCBI Taxonomy" id="82979"/>
    <lineage>
        <taxon>Bacteria</taxon>
        <taxon>Pseudomonadati</taxon>
        <taxon>Pseudomonadota</taxon>
        <taxon>Gammaproteobacteria</taxon>
        <taxon>Enterobacterales</taxon>
        <taxon>Budviciaceae</taxon>
        <taxon>Budvicia</taxon>
    </lineage>
</organism>
<dbReference type="InterPro" id="IPR010131">
    <property type="entry name" value="MdtP/NodT-like"/>
</dbReference>
<evidence type="ECO:0000313" key="4">
    <source>
        <dbReference type="EMBL" id="PHI28130.1"/>
    </source>
</evidence>
<gene>
    <name evidence="4" type="ORF">CRN84_01605</name>
</gene>
<keyword evidence="3" id="KW-0813">Transport</keyword>
<dbReference type="SUPFAM" id="SSF56954">
    <property type="entry name" value="Outer membrane efflux proteins (OEP)"/>
    <property type="match status" value="1"/>
</dbReference>